<dbReference type="GO" id="GO:0046103">
    <property type="term" value="P:inosine biosynthetic process"/>
    <property type="evidence" value="ECO:0007669"/>
    <property type="project" value="TreeGrafter"/>
</dbReference>
<dbReference type="Gene3D" id="3.20.20.140">
    <property type="entry name" value="Metal-dependent hydrolases"/>
    <property type="match status" value="2"/>
</dbReference>
<dbReference type="SUPFAM" id="SSF51556">
    <property type="entry name" value="Metallo-dependent hydrolases"/>
    <property type="match status" value="1"/>
</dbReference>
<dbReference type="AlphaFoldDB" id="A0A1C7FFL3"/>
<evidence type="ECO:0000313" key="2">
    <source>
        <dbReference type="Proteomes" id="UP000092528"/>
    </source>
</evidence>
<keyword evidence="2" id="KW-1185">Reference proteome</keyword>
<dbReference type="PANTHER" id="PTHR11409:SF43">
    <property type="entry name" value="ADENOSINE DEAMINASE"/>
    <property type="match status" value="1"/>
</dbReference>
<proteinExistence type="predicted"/>
<dbReference type="InterPro" id="IPR032466">
    <property type="entry name" value="Metal_Hydrolase"/>
</dbReference>
<dbReference type="GO" id="GO:0006154">
    <property type="term" value="P:adenosine catabolic process"/>
    <property type="evidence" value="ECO:0007669"/>
    <property type="project" value="TreeGrafter"/>
</dbReference>
<evidence type="ECO:0008006" key="3">
    <source>
        <dbReference type="Google" id="ProtNLM"/>
    </source>
</evidence>
<gene>
    <name evidence="1" type="ORF">VSVS05_03165</name>
</gene>
<protein>
    <recommendedName>
        <fullName evidence="3">Adenosine deaminase</fullName>
    </recommendedName>
</protein>
<evidence type="ECO:0000313" key="1">
    <source>
        <dbReference type="EMBL" id="ANU38203.1"/>
    </source>
</evidence>
<dbReference type="Proteomes" id="UP000092528">
    <property type="component" value="Chromosome 2"/>
</dbReference>
<reference evidence="1 2" key="1">
    <citation type="submission" date="2016-07" db="EMBL/GenBank/DDBJ databases">
        <title>Genome sequencing of Vibrio scophthalmi strain VS-05, an isolated from Paralichthys olivaceus.</title>
        <authorList>
            <person name="Han H.-J."/>
        </authorList>
    </citation>
    <scope>NUCLEOTIDE SEQUENCE [LARGE SCALE GENOMIC DNA]</scope>
    <source>
        <strain evidence="1 2">VS-05</strain>
    </source>
</reference>
<dbReference type="PATRIC" id="fig|45658.7.peg.3103"/>
<dbReference type="EMBL" id="CP016415">
    <property type="protein sequence ID" value="ANU38203.1"/>
    <property type="molecule type" value="Genomic_DNA"/>
</dbReference>
<dbReference type="InterPro" id="IPR006330">
    <property type="entry name" value="Ado/ade_deaminase"/>
</dbReference>
<accession>A0A1C7FFL3</accession>
<organism evidence="1 2">
    <name type="scientific">Vibrio scophthalmi</name>
    <dbReference type="NCBI Taxonomy" id="45658"/>
    <lineage>
        <taxon>Bacteria</taxon>
        <taxon>Pseudomonadati</taxon>
        <taxon>Pseudomonadota</taxon>
        <taxon>Gammaproteobacteria</taxon>
        <taxon>Vibrionales</taxon>
        <taxon>Vibrionaceae</taxon>
        <taxon>Vibrio</taxon>
    </lineage>
</organism>
<sequence>MRGSLRAEYSFVESGRIDKAGLVKDCSLLADELGYSIFSQSHSLKDVFGLDVKHGNFGFKTLSATRQGAADSVGQLLISRASNTFIRSSTRWLLYTAGILAGSPCNHSILTLVRICNIIRNYMVVSGVGLSNFVQSSRFSLRHSRSEHQRLSTVDGLEADIDSHTYREFRITPNAVIGNDRGAIDVTEFSKGLKQLYIRSVAENAHFVIHFTRGGQRSNRLQESIRNSLKAQVDLLQDFSHSITFSEHDLKINPVLSAKASVEVDIRKAIRGYDIAGNENELPVEIFSPALRVLRESKYPTRGLKFNRLHKPFLTVHAGEDYSHILSGMRAIDETVLFCAFQSGDRIGHGLALGVIPSEWAHKQNTAYVTVGDHLDNLVWCYQKALLVVQSVPQMVGTLQLLRDKIHFWSEYLYGESHPPKRLHDAWRLRRNCPLKTLSLFNIDGKNRKVEKHDAVFKGWIVDFHDEFDTRLKAPHVELWKKYLYANNDREFFSRREQIVSVDCSGHKRTETFGFRDGRCFDSTSSSELDLYEAIQDWCIEHYSDKEISFEACPTSNIYIGRFERYHEHPIYRWCPPDPSWISKGGKFNRFGLRKGELNACINTDDAALMPTTIQNEYRLLQCVAIEYYDISSTKAADWIDRLRIKGVQIFENNHLDWAN</sequence>
<dbReference type="GO" id="GO:0005829">
    <property type="term" value="C:cytosol"/>
    <property type="evidence" value="ECO:0007669"/>
    <property type="project" value="TreeGrafter"/>
</dbReference>
<dbReference type="GO" id="GO:0004000">
    <property type="term" value="F:adenosine deaminase activity"/>
    <property type="evidence" value="ECO:0007669"/>
    <property type="project" value="TreeGrafter"/>
</dbReference>
<dbReference type="PANTHER" id="PTHR11409">
    <property type="entry name" value="ADENOSINE DEAMINASE"/>
    <property type="match status" value="1"/>
</dbReference>
<dbReference type="GO" id="GO:0043103">
    <property type="term" value="P:hypoxanthine salvage"/>
    <property type="evidence" value="ECO:0007669"/>
    <property type="project" value="TreeGrafter"/>
</dbReference>
<dbReference type="RefSeq" id="WP_065546116.1">
    <property type="nucleotide sequence ID" value="NZ_CP016415.1"/>
</dbReference>
<name>A0A1C7FFL3_9VIBR</name>